<feature type="region of interest" description="Disordered" evidence="1">
    <location>
        <begin position="256"/>
        <end position="279"/>
    </location>
</feature>
<feature type="compositionally biased region" description="Polar residues" evidence="1">
    <location>
        <begin position="1766"/>
        <end position="1782"/>
    </location>
</feature>
<feature type="compositionally biased region" description="Polar residues" evidence="1">
    <location>
        <begin position="1909"/>
        <end position="1954"/>
    </location>
</feature>
<feature type="region of interest" description="Disordered" evidence="1">
    <location>
        <begin position="1646"/>
        <end position="1692"/>
    </location>
</feature>
<feature type="region of interest" description="Disordered" evidence="1">
    <location>
        <begin position="1044"/>
        <end position="1110"/>
    </location>
</feature>
<protein>
    <recommendedName>
        <fullName evidence="2">BHLH domain-containing protein</fullName>
    </recommendedName>
</protein>
<feature type="compositionally biased region" description="Low complexity" evidence="1">
    <location>
        <begin position="1737"/>
        <end position="1756"/>
    </location>
</feature>
<dbReference type="Gene3D" id="4.10.280.10">
    <property type="entry name" value="Helix-loop-helix DNA-binding domain"/>
    <property type="match status" value="1"/>
</dbReference>
<evidence type="ECO:0000256" key="1">
    <source>
        <dbReference type="SAM" id="MobiDB-lite"/>
    </source>
</evidence>
<organism evidence="3 4">
    <name type="scientific">Dreissena polymorpha</name>
    <name type="common">Zebra mussel</name>
    <name type="synonym">Mytilus polymorpha</name>
    <dbReference type="NCBI Taxonomy" id="45954"/>
    <lineage>
        <taxon>Eukaryota</taxon>
        <taxon>Metazoa</taxon>
        <taxon>Spiralia</taxon>
        <taxon>Lophotrochozoa</taxon>
        <taxon>Mollusca</taxon>
        <taxon>Bivalvia</taxon>
        <taxon>Autobranchia</taxon>
        <taxon>Heteroconchia</taxon>
        <taxon>Euheterodonta</taxon>
        <taxon>Imparidentia</taxon>
        <taxon>Neoheterodontei</taxon>
        <taxon>Myida</taxon>
        <taxon>Dreissenoidea</taxon>
        <taxon>Dreissenidae</taxon>
        <taxon>Dreissena</taxon>
    </lineage>
</organism>
<feature type="compositionally biased region" description="Basic and acidic residues" evidence="1">
    <location>
        <begin position="1196"/>
        <end position="1212"/>
    </location>
</feature>
<feature type="region of interest" description="Disordered" evidence="1">
    <location>
        <begin position="1316"/>
        <end position="1350"/>
    </location>
</feature>
<feature type="region of interest" description="Disordered" evidence="1">
    <location>
        <begin position="1252"/>
        <end position="1300"/>
    </location>
</feature>
<keyword evidence="4" id="KW-1185">Reference proteome</keyword>
<feature type="compositionally biased region" description="Polar residues" evidence="1">
    <location>
        <begin position="1791"/>
        <end position="1801"/>
    </location>
</feature>
<feature type="region of interest" description="Disordered" evidence="1">
    <location>
        <begin position="1469"/>
        <end position="1497"/>
    </location>
</feature>
<feature type="compositionally biased region" description="Polar residues" evidence="1">
    <location>
        <begin position="1831"/>
        <end position="1855"/>
    </location>
</feature>
<feature type="region of interest" description="Disordered" evidence="1">
    <location>
        <begin position="130"/>
        <end position="192"/>
    </location>
</feature>
<feature type="domain" description="BHLH" evidence="2">
    <location>
        <begin position="37"/>
        <end position="90"/>
    </location>
</feature>
<feature type="compositionally biased region" description="Polar residues" evidence="1">
    <location>
        <begin position="951"/>
        <end position="962"/>
    </location>
</feature>
<feature type="region of interest" description="Disordered" evidence="1">
    <location>
        <begin position="1"/>
        <end position="51"/>
    </location>
</feature>
<evidence type="ECO:0000313" key="4">
    <source>
        <dbReference type="Proteomes" id="UP000828390"/>
    </source>
</evidence>
<feature type="region of interest" description="Disordered" evidence="1">
    <location>
        <begin position="1132"/>
        <end position="1240"/>
    </location>
</feature>
<feature type="compositionally biased region" description="Basic and acidic residues" evidence="1">
    <location>
        <begin position="1724"/>
        <end position="1735"/>
    </location>
</feature>
<feature type="region of interest" description="Disordered" evidence="1">
    <location>
        <begin position="951"/>
        <end position="1030"/>
    </location>
</feature>
<feature type="compositionally biased region" description="Polar residues" evidence="1">
    <location>
        <begin position="1316"/>
        <end position="1336"/>
    </location>
</feature>
<feature type="region of interest" description="Disordered" evidence="1">
    <location>
        <begin position="1707"/>
        <end position="2028"/>
    </location>
</feature>
<feature type="compositionally biased region" description="Polar residues" evidence="1">
    <location>
        <begin position="300"/>
        <end position="330"/>
    </location>
</feature>
<feature type="compositionally biased region" description="Polar residues" evidence="1">
    <location>
        <begin position="256"/>
        <end position="278"/>
    </location>
</feature>
<dbReference type="InterPro" id="IPR011598">
    <property type="entry name" value="bHLH_dom"/>
</dbReference>
<feature type="compositionally biased region" description="Low complexity" evidence="1">
    <location>
        <begin position="1646"/>
        <end position="1661"/>
    </location>
</feature>
<feature type="compositionally biased region" description="Low complexity" evidence="1">
    <location>
        <begin position="1158"/>
        <end position="1175"/>
    </location>
</feature>
<dbReference type="EMBL" id="JAIWYP010000005">
    <property type="protein sequence ID" value="KAH3825863.1"/>
    <property type="molecule type" value="Genomic_DNA"/>
</dbReference>
<feature type="compositionally biased region" description="Polar residues" evidence="1">
    <location>
        <begin position="1"/>
        <end position="22"/>
    </location>
</feature>
<feature type="compositionally biased region" description="Basic and acidic residues" evidence="1">
    <location>
        <begin position="41"/>
        <end position="51"/>
    </location>
</feature>
<dbReference type="PROSITE" id="PS50888">
    <property type="entry name" value="BHLH"/>
    <property type="match status" value="1"/>
</dbReference>
<proteinExistence type="predicted"/>
<feature type="compositionally biased region" description="Polar residues" evidence="1">
    <location>
        <begin position="1469"/>
        <end position="1479"/>
    </location>
</feature>
<feature type="compositionally biased region" description="Low complexity" evidence="1">
    <location>
        <begin position="1813"/>
        <end position="1822"/>
    </location>
</feature>
<evidence type="ECO:0000259" key="2">
    <source>
        <dbReference type="PROSITE" id="PS50888"/>
    </source>
</evidence>
<dbReference type="SUPFAM" id="SSF47459">
    <property type="entry name" value="HLH, helix-loop-helix DNA-binding domain"/>
    <property type="match status" value="1"/>
</dbReference>
<name>A0A9D4GZJ2_DREPO</name>
<accession>A0A9D4GZJ2</accession>
<feature type="compositionally biased region" description="Polar residues" evidence="1">
    <location>
        <begin position="1964"/>
        <end position="1987"/>
    </location>
</feature>
<gene>
    <name evidence="3" type="ORF">DPMN_127746</name>
</gene>
<reference evidence="3" key="2">
    <citation type="submission" date="2020-11" db="EMBL/GenBank/DDBJ databases">
        <authorList>
            <person name="McCartney M.A."/>
            <person name="Auch B."/>
            <person name="Kono T."/>
            <person name="Mallez S."/>
            <person name="Becker A."/>
            <person name="Gohl D.M."/>
            <person name="Silverstein K.A.T."/>
            <person name="Koren S."/>
            <person name="Bechman K.B."/>
            <person name="Herman A."/>
            <person name="Abrahante J.E."/>
            <person name="Garbe J."/>
        </authorList>
    </citation>
    <scope>NUCLEOTIDE SEQUENCE</scope>
    <source>
        <strain evidence="3">Duluth1</strain>
        <tissue evidence="3">Whole animal</tissue>
    </source>
</reference>
<feature type="compositionally biased region" description="Polar residues" evidence="1">
    <location>
        <begin position="1258"/>
        <end position="1285"/>
    </location>
</feature>
<dbReference type="GO" id="GO:0046983">
    <property type="term" value="F:protein dimerization activity"/>
    <property type="evidence" value="ECO:0007669"/>
    <property type="project" value="InterPro"/>
</dbReference>
<evidence type="ECO:0000313" key="3">
    <source>
        <dbReference type="EMBL" id="KAH3825863.1"/>
    </source>
</evidence>
<feature type="compositionally biased region" description="Polar residues" evidence="1">
    <location>
        <begin position="731"/>
        <end position="743"/>
    </location>
</feature>
<comment type="caution">
    <text evidence="3">The sequence shown here is derived from an EMBL/GenBank/DDBJ whole genome shotgun (WGS) entry which is preliminary data.</text>
</comment>
<feature type="region of interest" description="Disordered" evidence="1">
    <location>
        <begin position="731"/>
        <end position="801"/>
    </location>
</feature>
<dbReference type="Proteomes" id="UP000828390">
    <property type="component" value="Unassembled WGS sequence"/>
</dbReference>
<dbReference type="InterPro" id="IPR036638">
    <property type="entry name" value="HLH_DNA-bd_sf"/>
</dbReference>
<reference evidence="3" key="1">
    <citation type="journal article" date="2019" name="bioRxiv">
        <title>The Genome of the Zebra Mussel, Dreissena polymorpha: A Resource for Invasive Species Research.</title>
        <authorList>
            <person name="McCartney M.A."/>
            <person name="Auch B."/>
            <person name="Kono T."/>
            <person name="Mallez S."/>
            <person name="Zhang Y."/>
            <person name="Obille A."/>
            <person name="Becker A."/>
            <person name="Abrahante J.E."/>
            <person name="Garbe J."/>
            <person name="Badalamenti J.P."/>
            <person name="Herman A."/>
            <person name="Mangelson H."/>
            <person name="Liachko I."/>
            <person name="Sullivan S."/>
            <person name="Sone E.D."/>
            <person name="Koren S."/>
            <person name="Silverstein K.A.T."/>
            <person name="Beckman K.B."/>
            <person name="Gohl D.M."/>
        </authorList>
    </citation>
    <scope>NUCLEOTIDE SEQUENCE</scope>
    <source>
        <strain evidence="3">Duluth1</strain>
        <tissue evidence="3">Whole animal</tissue>
    </source>
</reference>
<feature type="compositionally biased region" description="Polar residues" evidence="1">
    <location>
        <begin position="130"/>
        <end position="142"/>
    </location>
</feature>
<dbReference type="SMART" id="SM00353">
    <property type="entry name" value="HLH"/>
    <property type="match status" value="1"/>
</dbReference>
<feature type="compositionally biased region" description="Basic residues" evidence="1">
    <location>
        <begin position="2013"/>
        <end position="2023"/>
    </location>
</feature>
<feature type="compositionally biased region" description="Basic and acidic residues" evidence="1">
    <location>
        <begin position="965"/>
        <end position="988"/>
    </location>
</feature>
<sequence length="2246" mass="240090">MDNSSTTASDKNGSETSLSVDTTVIKHDSTTGVPVCRRRREHNEGEKKRKEQIKACICKMGELLPPSYITNERHSTLEIVEKSLAYMRELKEARTKFGATEEALQEELGQLRSERDKYLDIIKAAGLSTESLPTNGVSSTTDVKVESPKPVKLKSKKKNSVSSQLQQLQDRRDKQQQQEMISSSVSASEDGLGNMGAMMNMVSGPGFMNGPMFNPMMMQAGNQFIMPGMLGGGNQMMPGMGMIGPCVGLPGMQQPNSNGSITTHTPNSMGSQDGNMNRSMEENDAGLLQLAMQDAGITPGNGSQQNSTASLTPSIADTQEAESSSLTQNNPLQTLAHVATSNHEMLTDGMSSGDSQNNQSCSMAQMSSNNQTISLSASGNMMQSMVQTGNQSMLGMQGMGNQGPGPQQMQQIMFINEQGIPMIAQVPVGFDPNNPNMTQKQGILHGQKDPQSGIDQNALAMAQQQAVLQSQMLSQNNGANFQSMMQQGLIQGNFIQTPSGQILQQIGPHMSGQGQFIAMSGQGQSIMVAGQQGPMTLNAMMGQPNQLPSALILPNGQIVPVVTNPGSHGEMQGQMPRISGPHVQTGPDGQLMSGPSSQGLLMPATVSTAASLSTSVMPTSALQSVMTTQIQGSSVASQKTTSNVGSMPSLANIAGQPKLVAGMHALGANLIGVNPGGKQAPILISLPINGQPTTVLLDPITMQVLGTVNAQQTNHQMATSHAAMVTTAVTSQPSVSGGPNLQTAVGVKKNSKNNQNQRAICPKPLGPDGHPLPNTPAKKKKPSKGGSKTKEMAQADSLSDTLQIQIPESTTDPENSSAISSESTDILAKAAESIFSSPNGEVASVGGFYNPANEDNPLHIDTGVTELEEEGTGSKQFKKVVCSSNSVTESVAISASGDVKSSNGSKVVVTSQVVSNTGMAHTDNVTSLSNTLEEIAGFNIDDISDNFGQSITSKSQNDSSANAIDKNDNKKSKSSKNNDNKRESDTKSCKSSNSKSKTKKSSGEKNSLMDAEKSGNDSQMDIESTLIHIPENMTFSENDLSDVLDQVEQYGNSSVDSPSTRLSKKSKTKRSKPPEAEFEPNSKKRKSGKDVAKEVKPAFQAPQRELLSMPTNLSNVYDFEDSVDIVPSLLPLNHKDFMSSGPGTPTKPDLQKQEAKTKTNASSKSKNSAQKNSTALKGGKVSSSKDEPNSQPMNMQDKDSEKKLEKDPKIEGTVKTSPPSVKISETFHNMPDIDTTTSLFGYPVPKKIQKADMAGRQNKMTAQVSPKPSPQTSVPMASPKQNLVSPKTAYSVVSPNPSGPFSPELVSPKLSIVSPSQGIMSDGESITASPKQTLKDTSPLKKSSPADKTSYAKVSSVSAVNMSPVMDSVNHLPLSSKHDDINRQMPNASVQSHSMGVITSVKNSTSSDINKSSLQSNYGSMNDKNLADIKQSNSSSSVTHNMNTSSAMPLINSHQTMRTTPTNMDQTFNPNMNMNQTRPNSSVNSSQSSRYGPSFGSETNYGQMPGMNRSMSKDTGVGLNNYSAPYSAESLFNSQPDKIIKSPPNVNISTLNQPKPDNPMSKVRNNAYSVDSFVQSSRERPDSLTAHAGLMSAADYPNPTTDLARLQNESSPDGFHFTNIGLNLPPITSTAGNYMDNTSNNNPSSFSFSLSGSSSTVSSSSGGLGQHQFPPFFPPVLSTASNPPSSQTGISTSMQDMFDNRASDALQRNRHPPVNAMPGSDNSHMSRESHPHVDKAPSSISDNSSSSQNDKPSCSKQKLPKASGPATIQESFPFNSSSSAHDTNFFRDNQMKSNVGKSPNEQMRKLSQDKSIDISSQSSRSGSQDKRASTMDRSPQMMNNPQSYYPSTYQPSKSLITPPLHHPLGMMGTEDRSRNLTTRSPYEPPFPLPPVSQGFNSMGPGFPNRFDSGLSSFSRDNSGTQPLSHTPVNTSGRKSANTNQPVQTSVVKPPQKQSAPALVPMGGPQQTPSQAPLHSTPPQSHRATTPHSNNPSQSASSHSQVNQSRPSKQPSRSAKHPSSKKSKTMPFMEVDSNLSNSIFEPNRSMTPFFQSMQTLSPQSRAMQHESGPFQPGNFFGLGSRFPNSNTPMPKNSEIGGPFANPLFPPRGAQNGLGLNFQTGFGMNMNPLHGNHGNTPQFTTHSSHMANFNLNNFLSEGPSQNESSLPISPIKFGHTNSMLQHQGMDHNSMSHHHQYNRGHPGMMSINSILGANHHGFDGRMNTSMAGPFHSHGHPSFIPPLNFSMHDH</sequence>
<feature type="compositionally biased region" description="Low complexity" evidence="1">
    <location>
        <begin position="1988"/>
        <end position="2004"/>
    </location>
</feature>
<feature type="compositionally biased region" description="Low complexity" evidence="1">
    <location>
        <begin position="1480"/>
        <end position="1489"/>
    </location>
</feature>
<feature type="region of interest" description="Disordered" evidence="1">
    <location>
        <begin position="295"/>
        <end position="330"/>
    </location>
</feature>
<feature type="compositionally biased region" description="Basic residues" evidence="1">
    <location>
        <begin position="1062"/>
        <end position="1071"/>
    </location>
</feature>
<dbReference type="OrthoDB" id="690068at2759"/>
<dbReference type="Pfam" id="PF00010">
    <property type="entry name" value="HLH"/>
    <property type="match status" value="1"/>
</dbReference>
<feature type="compositionally biased region" description="Polar residues" evidence="1">
    <location>
        <begin position="1678"/>
        <end position="1692"/>
    </location>
</feature>
<feature type="compositionally biased region" description="Basic and acidic residues" evidence="1">
    <location>
        <begin position="1802"/>
        <end position="1812"/>
    </location>
</feature>